<dbReference type="InterPro" id="IPR045690">
    <property type="entry name" value="DUF6055"/>
</dbReference>
<keyword evidence="1" id="KW-0732">Signal</keyword>
<evidence type="ECO:0000313" key="3">
    <source>
        <dbReference type="Proteomes" id="UP000293360"/>
    </source>
</evidence>
<protein>
    <submittedName>
        <fullName evidence="2">Uncharacterized protein</fullName>
    </submittedName>
</protein>
<dbReference type="AlphaFoldDB" id="A0A4V1XB77"/>
<sequence length="413" mass="43267">MTFTRAATAALLLRAIGCAAAPVAQAATGTVAAAAPPATFTANPHIGPGGNSFKDSAHFRVYGAPSTGTADAALDMLEAAYSCFVDALGWRSSGLSFNNDADDGPWTKANLYSVESLPGAAGVMHSGYATGLPWLEVQHEYTSDPGVTMVANWVADTYKTSELCAGARSQFGQPTTATNINLQKVIGDSFQVLVDATADSGNYYEAWPFLTYLTANPDEFAGLGRDTVRELFRQYQRGSNETPLHTLSRLVAASSATAQQVVGRYWARMAYVDIGHPTAQQVFLQQRDDINCANLDAQGSGTWRVKSTRRPRYMGANIVPLRTSGSSTTVNARVNANGGAAFTATLAVRNTSSGATRYVDLPNGSGSTAVAAGEEVSLVVANTPALIQYDAFELGSDAQAGLDCTVTISGATA</sequence>
<keyword evidence="3" id="KW-1185">Reference proteome</keyword>
<proteinExistence type="predicted"/>
<dbReference type="OrthoDB" id="5319191at2759"/>
<evidence type="ECO:0000256" key="1">
    <source>
        <dbReference type="SAM" id="SignalP"/>
    </source>
</evidence>
<dbReference type="Proteomes" id="UP000293360">
    <property type="component" value="Unassembled WGS sequence"/>
</dbReference>
<name>A0A4V1XB77_9PEZI</name>
<organism evidence="2 3">
    <name type="scientific">Monosporascus ibericus</name>
    <dbReference type="NCBI Taxonomy" id="155417"/>
    <lineage>
        <taxon>Eukaryota</taxon>
        <taxon>Fungi</taxon>
        <taxon>Dikarya</taxon>
        <taxon>Ascomycota</taxon>
        <taxon>Pezizomycotina</taxon>
        <taxon>Sordariomycetes</taxon>
        <taxon>Xylariomycetidae</taxon>
        <taxon>Xylariales</taxon>
        <taxon>Xylariales incertae sedis</taxon>
        <taxon>Monosporascus</taxon>
    </lineage>
</organism>
<accession>A0A4V1XB77</accession>
<feature type="signal peptide" evidence="1">
    <location>
        <begin position="1"/>
        <end position="26"/>
    </location>
</feature>
<feature type="chain" id="PRO_5020441791" evidence="1">
    <location>
        <begin position="27"/>
        <end position="413"/>
    </location>
</feature>
<dbReference type="EMBL" id="QJNU01000173">
    <property type="protein sequence ID" value="RYP05289.1"/>
    <property type="molecule type" value="Genomic_DNA"/>
</dbReference>
<dbReference type="Pfam" id="PF19527">
    <property type="entry name" value="DUF6055"/>
    <property type="match status" value="1"/>
</dbReference>
<comment type="caution">
    <text evidence="2">The sequence shown here is derived from an EMBL/GenBank/DDBJ whole genome shotgun (WGS) entry which is preliminary data.</text>
</comment>
<evidence type="ECO:0000313" key="2">
    <source>
        <dbReference type="EMBL" id="RYP05289.1"/>
    </source>
</evidence>
<reference evidence="2 3" key="1">
    <citation type="submission" date="2018-06" db="EMBL/GenBank/DDBJ databases">
        <title>Complete Genomes of Monosporascus.</title>
        <authorList>
            <person name="Robinson A.J."/>
            <person name="Natvig D.O."/>
        </authorList>
    </citation>
    <scope>NUCLEOTIDE SEQUENCE [LARGE SCALE GENOMIC DNA]</scope>
    <source>
        <strain evidence="2 3">CBS 110550</strain>
    </source>
</reference>
<gene>
    <name evidence="2" type="ORF">DL764_003887</name>
</gene>